<sequence length="238" mass="25682">MILCVCWFFGNKLKQSERILQGKLKFSLPTNYSPLICCKIQHRCNTKMLLPQALVAASLALHLIQSSLSSSSAKITPSPTITSNASHSTVGTTFLTVVDSTTTKQVIAGGSSFLSGAGDGITTVSVTESAAYPFNQTASVFAAYVSWSSWSVEDTGDCQKKCCDTGGPAIRQIRNCTIIMERCKGLNRCSHYGPVERDVSCYIVCDCMRSLGHSLDAPEIIMIMSNILAVICVMITSR</sequence>
<accession>A0A2B4SUU9</accession>
<dbReference type="OrthoDB" id="5987603at2759"/>
<dbReference type="EMBL" id="LSMT01000020">
    <property type="protein sequence ID" value="PFX32650.1"/>
    <property type="molecule type" value="Genomic_DNA"/>
</dbReference>
<gene>
    <name evidence="1" type="ORF">AWC38_SpisGene2494</name>
</gene>
<protein>
    <submittedName>
        <fullName evidence="1">Uncharacterized protein</fullName>
    </submittedName>
</protein>
<keyword evidence="2" id="KW-1185">Reference proteome</keyword>
<organism evidence="1 2">
    <name type="scientific">Stylophora pistillata</name>
    <name type="common">Smooth cauliflower coral</name>
    <dbReference type="NCBI Taxonomy" id="50429"/>
    <lineage>
        <taxon>Eukaryota</taxon>
        <taxon>Metazoa</taxon>
        <taxon>Cnidaria</taxon>
        <taxon>Anthozoa</taxon>
        <taxon>Hexacorallia</taxon>
        <taxon>Scleractinia</taxon>
        <taxon>Astrocoeniina</taxon>
        <taxon>Pocilloporidae</taxon>
        <taxon>Stylophora</taxon>
    </lineage>
</organism>
<proteinExistence type="predicted"/>
<reference evidence="2" key="1">
    <citation type="journal article" date="2017" name="bioRxiv">
        <title>Comparative analysis of the genomes of Stylophora pistillata and Acropora digitifera provides evidence for extensive differences between species of corals.</title>
        <authorList>
            <person name="Voolstra C.R."/>
            <person name="Li Y."/>
            <person name="Liew Y.J."/>
            <person name="Baumgarten S."/>
            <person name="Zoccola D."/>
            <person name="Flot J.-F."/>
            <person name="Tambutte S."/>
            <person name="Allemand D."/>
            <person name="Aranda M."/>
        </authorList>
    </citation>
    <scope>NUCLEOTIDE SEQUENCE [LARGE SCALE GENOMIC DNA]</scope>
</reference>
<dbReference type="AlphaFoldDB" id="A0A2B4SUU9"/>
<dbReference type="Proteomes" id="UP000225706">
    <property type="component" value="Unassembled WGS sequence"/>
</dbReference>
<evidence type="ECO:0000313" key="1">
    <source>
        <dbReference type="EMBL" id="PFX32650.1"/>
    </source>
</evidence>
<comment type="caution">
    <text evidence="1">The sequence shown here is derived from an EMBL/GenBank/DDBJ whole genome shotgun (WGS) entry which is preliminary data.</text>
</comment>
<name>A0A2B4SUU9_STYPI</name>
<evidence type="ECO:0000313" key="2">
    <source>
        <dbReference type="Proteomes" id="UP000225706"/>
    </source>
</evidence>